<reference evidence="20 21" key="1">
    <citation type="submission" date="2014-11" db="EMBL/GenBank/DDBJ databases">
        <authorList>
            <person name="Urmite Genomes Urmite Genomes"/>
        </authorList>
    </citation>
    <scope>NUCLEOTIDE SEQUENCE [LARGE SCALE GENOMIC DNA]</scope>
    <source>
        <strain evidence="20 21">Oc5</strain>
    </source>
</reference>
<feature type="binding site" evidence="15">
    <location>
        <position position="188"/>
    </location>
    <ligand>
        <name>UDP-N-acetyl-alpha-D-muramoyl-L-alanyl-D-glutamate</name>
        <dbReference type="ChEBI" id="CHEBI:83900"/>
    </ligand>
</feature>
<comment type="similarity">
    <text evidence="2 15">Belongs to the MurCDEF family. MurE subfamily.</text>
</comment>
<dbReference type="OrthoDB" id="9800958at2"/>
<comment type="pathway">
    <text evidence="1 15 16">Cell wall biogenesis; peptidoglycan biosynthesis.</text>
</comment>
<keyword evidence="3 15" id="KW-0132">Cell division</keyword>
<evidence type="ECO:0000259" key="17">
    <source>
        <dbReference type="Pfam" id="PF01225"/>
    </source>
</evidence>
<dbReference type="FunFam" id="3.90.190.20:FF:000006">
    <property type="entry name" value="UDP-N-acetylmuramoyl-L-alanyl-D-glutamate--2,6-diaminopimelate ligase"/>
    <property type="match status" value="1"/>
</dbReference>
<dbReference type="InterPro" id="IPR035911">
    <property type="entry name" value="MurE/MurF_N"/>
</dbReference>
<evidence type="ECO:0000259" key="19">
    <source>
        <dbReference type="Pfam" id="PF08245"/>
    </source>
</evidence>
<evidence type="ECO:0000256" key="10">
    <source>
        <dbReference type="ARBA" id="ARBA00066633"/>
    </source>
</evidence>
<evidence type="ECO:0000313" key="21">
    <source>
        <dbReference type="Proteomes" id="UP000040453"/>
    </source>
</evidence>
<comment type="catalytic activity">
    <reaction evidence="8 15">
        <text>UDP-N-acetyl-alpha-D-muramoyl-L-alanyl-D-glutamate + meso-2,6-diaminopimelate + ATP = UDP-N-acetyl-alpha-D-muramoyl-L-alanyl-gamma-D-glutamyl-meso-2,6-diaminopimelate + ADP + phosphate + H(+)</text>
        <dbReference type="Rhea" id="RHEA:23676"/>
        <dbReference type="ChEBI" id="CHEBI:15378"/>
        <dbReference type="ChEBI" id="CHEBI:30616"/>
        <dbReference type="ChEBI" id="CHEBI:43474"/>
        <dbReference type="ChEBI" id="CHEBI:57791"/>
        <dbReference type="ChEBI" id="CHEBI:83900"/>
        <dbReference type="ChEBI" id="CHEBI:83905"/>
        <dbReference type="ChEBI" id="CHEBI:456216"/>
        <dbReference type="EC" id="6.3.2.13"/>
    </reaction>
</comment>
<dbReference type="RefSeq" id="WP_042535191.1">
    <property type="nucleotide sequence ID" value="NZ_CDGG01000001.1"/>
</dbReference>
<comment type="PTM">
    <text evidence="15">Carboxylation is probably crucial for Mg(2+) binding and, consequently, for the gamma-phosphate positioning of ATP.</text>
</comment>
<keyword evidence="6 15" id="KW-0131">Cell cycle</keyword>
<keyword evidence="15" id="KW-0067">ATP-binding</keyword>
<dbReference type="Pfam" id="PF08245">
    <property type="entry name" value="Mur_ligase_M"/>
    <property type="match status" value="1"/>
</dbReference>
<evidence type="ECO:0000313" key="20">
    <source>
        <dbReference type="EMBL" id="CEI84393.1"/>
    </source>
</evidence>
<comment type="caution">
    <text evidence="15">Lacks conserved residue(s) required for the propagation of feature annotation.</text>
</comment>
<evidence type="ECO:0000256" key="15">
    <source>
        <dbReference type="HAMAP-Rule" id="MF_00208"/>
    </source>
</evidence>
<organism evidence="20 21">
    <name type="scientific">Oceanobacillus oncorhynchi</name>
    <dbReference type="NCBI Taxonomy" id="545501"/>
    <lineage>
        <taxon>Bacteria</taxon>
        <taxon>Bacillati</taxon>
        <taxon>Bacillota</taxon>
        <taxon>Bacilli</taxon>
        <taxon>Bacillales</taxon>
        <taxon>Bacillaceae</taxon>
        <taxon>Oceanobacillus</taxon>
    </lineage>
</organism>
<comment type="function">
    <text evidence="9 15">Catalyzes the addition of meso-diaminopimelic acid to the nucleotide precursor UDP-N-acetylmuramoyl-L-alanyl-D-glutamate (UMAG) in the biosynthesis of bacterial cell-wall peptidoglycan.</text>
</comment>
<keyword evidence="15 20" id="KW-0436">Ligase</keyword>
<dbReference type="NCBIfam" id="TIGR01085">
    <property type="entry name" value="murE"/>
    <property type="match status" value="1"/>
</dbReference>
<name>A0A0A1MMW4_9BACI</name>
<comment type="subcellular location">
    <subcellularLocation>
        <location evidence="15 16">Cytoplasm</location>
    </subcellularLocation>
</comment>
<evidence type="ECO:0000256" key="3">
    <source>
        <dbReference type="ARBA" id="ARBA00022618"/>
    </source>
</evidence>
<evidence type="ECO:0000256" key="13">
    <source>
        <dbReference type="ARBA" id="ARBA00076158"/>
    </source>
</evidence>
<dbReference type="Pfam" id="PF02875">
    <property type="entry name" value="Mur_ligase_C"/>
    <property type="match status" value="1"/>
</dbReference>
<evidence type="ECO:0000259" key="18">
    <source>
        <dbReference type="Pfam" id="PF02875"/>
    </source>
</evidence>
<dbReference type="NCBIfam" id="NF001124">
    <property type="entry name" value="PRK00139.1-2"/>
    <property type="match status" value="1"/>
</dbReference>
<dbReference type="EMBL" id="CDGG01000001">
    <property type="protein sequence ID" value="CEI84393.1"/>
    <property type="molecule type" value="Genomic_DNA"/>
</dbReference>
<feature type="short sequence motif" description="Meso-diaminopimelate recognition motif" evidence="15">
    <location>
        <begin position="410"/>
        <end position="413"/>
    </location>
</feature>
<dbReference type="GO" id="GO:0051301">
    <property type="term" value="P:cell division"/>
    <property type="evidence" value="ECO:0007669"/>
    <property type="project" value="UniProtKB-KW"/>
</dbReference>
<evidence type="ECO:0000256" key="6">
    <source>
        <dbReference type="ARBA" id="ARBA00023306"/>
    </source>
</evidence>
<protein>
    <recommendedName>
        <fullName evidence="11 15">UDP-N-acetylmuramoyl-L-alanyl-D-glutamate--2,6-diaminopimelate ligase</fullName>
        <ecNumber evidence="10 15">6.3.2.13</ecNumber>
    </recommendedName>
    <alternativeName>
        <fullName evidence="12 15">Meso-A2pm-adding enzyme</fullName>
    </alternativeName>
    <alternativeName>
        <fullName evidence="13 15">Meso-diaminopimelate-adding enzyme</fullName>
    </alternativeName>
    <alternativeName>
        <fullName evidence="14 15">UDP-MurNAc-L-Ala-D-Glu:meso-diaminopimelate ligase</fullName>
    </alternativeName>
    <alternativeName>
        <fullName evidence="15">UDP-MurNAc-tripeptide synthetase</fullName>
    </alternativeName>
    <alternativeName>
        <fullName evidence="15">UDP-N-acetylmuramyl-tripeptide synthetase</fullName>
    </alternativeName>
</protein>
<dbReference type="Pfam" id="PF01225">
    <property type="entry name" value="Mur_ligase"/>
    <property type="match status" value="1"/>
</dbReference>
<dbReference type="HAMAP" id="MF_00208">
    <property type="entry name" value="MurE"/>
    <property type="match status" value="1"/>
</dbReference>
<keyword evidence="7 15" id="KW-0961">Cell wall biogenesis/degradation</keyword>
<dbReference type="GO" id="GO:0009252">
    <property type="term" value="P:peptidoglycan biosynthetic process"/>
    <property type="evidence" value="ECO:0007669"/>
    <property type="project" value="UniProtKB-UniRule"/>
</dbReference>
<feature type="binding site" evidence="15">
    <location>
        <position position="152"/>
    </location>
    <ligand>
        <name>UDP-N-acetyl-alpha-D-muramoyl-L-alanyl-D-glutamate</name>
        <dbReference type="ChEBI" id="CHEBI:83900"/>
    </ligand>
</feature>
<evidence type="ECO:0000256" key="4">
    <source>
        <dbReference type="ARBA" id="ARBA00022960"/>
    </source>
</evidence>
<feature type="modified residue" description="N6-carboxylysine" evidence="15">
    <location>
        <position position="220"/>
    </location>
</feature>
<keyword evidence="15" id="KW-0963">Cytoplasm</keyword>
<dbReference type="GO" id="GO:0008360">
    <property type="term" value="P:regulation of cell shape"/>
    <property type="evidence" value="ECO:0007669"/>
    <property type="project" value="UniProtKB-KW"/>
</dbReference>
<feature type="binding site" evidence="15">
    <location>
        <position position="386"/>
    </location>
    <ligand>
        <name>meso-2,6-diaminopimelate</name>
        <dbReference type="ChEBI" id="CHEBI:57791"/>
    </ligand>
</feature>
<keyword evidence="15" id="KW-0460">Magnesium</keyword>
<evidence type="ECO:0000256" key="11">
    <source>
        <dbReference type="ARBA" id="ARBA00072883"/>
    </source>
</evidence>
<dbReference type="EC" id="6.3.2.13" evidence="10 15"/>
<dbReference type="PANTHER" id="PTHR23135:SF4">
    <property type="entry name" value="UDP-N-ACETYLMURAMOYL-L-ALANYL-D-GLUTAMATE--2,6-DIAMINOPIMELATE LIGASE MURE HOMOLOG, CHLOROPLASTIC"/>
    <property type="match status" value="1"/>
</dbReference>
<dbReference type="GO" id="GO:0005737">
    <property type="term" value="C:cytoplasm"/>
    <property type="evidence" value="ECO:0007669"/>
    <property type="project" value="UniProtKB-SubCell"/>
</dbReference>
<dbReference type="Gene3D" id="3.90.190.20">
    <property type="entry name" value="Mur ligase, C-terminal domain"/>
    <property type="match status" value="1"/>
</dbReference>
<evidence type="ECO:0000256" key="7">
    <source>
        <dbReference type="ARBA" id="ARBA00023316"/>
    </source>
</evidence>
<feature type="domain" description="Mur ligase C-terminal" evidence="18">
    <location>
        <begin position="337"/>
        <end position="464"/>
    </location>
</feature>
<evidence type="ECO:0000256" key="8">
    <source>
        <dbReference type="ARBA" id="ARBA00050251"/>
    </source>
</evidence>
<feature type="binding site" evidence="15">
    <location>
        <position position="462"/>
    </location>
    <ligand>
        <name>meso-2,6-diaminopimelate</name>
        <dbReference type="ChEBI" id="CHEBI:57791"/>
    </ligand>
</feature>
<feature type="domain" description="Mur ligase central" evidence="19">
    <location>
        <begin position="109"/>
        <end position="315"/>
    </location>
</feature>
<keyword evidence="15" id="KW-0547">Nucleotide-binding</keyword>
<dbReference type="InterPro" id="IPR000713">
    <property type="entry name" value="Mur_ligase_N"/>
</dbReference>
<evidence type="ECO:0000256" key="16">
    <source>
        <dbReference type="RuleBase" id="RU004135"/>
    </source>
</evidence>
<feature type="binding site" evidence="15">
    <location>
        <begin position="111"/>
        <end position="117"/>
    </location>
    <ligand>
        <name>ATP</name>
        <dbReference type="ChEBI" id="CHEBI:30616"/>
    </ligand>
</feature>
<feature type="binding site" evidence="15">
    <location>
        <position position="31"/>
    </location>
    <ligand>
        <name>UDP-N-acetyl-alpha-D-muramoyl-L-alanyl-D-glutamate</name>
        <dbReference type="ChEBI" id="CHEBI:83900"/>
    </ligand>
</feature>
<comment type="cofactor">
    <cofactor evidence="15">
        <name>Mg(2+)</name>
        <dbReference type="ChEBI" id="CHEBI:18420"/>
    </cofactor>
</comment>
<dbReference type="GO" id="GO:0005524">
    <property type="term" value="F:ATP binding"/>
    <property type="evidence" value="ECO:0007669"/>
    <property type="project" value="UniProtKB-UniRule"/>
</dbReference>
<proteinExistence type="inferred from homology"/>
<dbReference type="InterPro" id="IPR036565">
    <property type="entry name" value="Mur-like_cat_sf"/>
</dbReference>
<dbReference type="GO" id="GO:0008765">
    <property type="term" value="F:UDP-N-acetylmuramoylalanyl-D-glutamate-2,6-diaminopimelate ligase activity"/>
    <property type="evidence" value="ECO:0007669"/>
    <property type="project" value="UniProtKB-UniRule"/>
</dbReference>
<evidence type="ECO:0000256" key="12">
    <source>
        <dbReference type="ARBA" id="ARBA00075482"/>
    </source>
</evidence>
<dbReference type="STRING" id="545501.BN997_04340"/>
<dbReference type="GO" id="GO:0000287">
    <property type="term" value="F:magnesium ion binding"/>
    <property type="evidence" value="ECO:0007669"/>
    <property type="project" value="UniProtKB-UniRule"/>
</dbReference>
<evidence type="ECO:0000256" key="14">
    <source>
        <dbReference type="ARBA" id="ARBA00081560"/>
    </source>
</evidence>
<feature type="binding site" evidence="15">
    <location>
        <begin position="410"/>
        <end position="413"/>
    </location>
    <ligand>
        <name>meso-2,6-diaminopimelate</name>
        <dbReference type="ChEBI" id="CHEBI:57791"/>
    </ligand>
</feature>
<dbReference type="InterPro" id="IPR013221">
    <property type="entry name" value="Mur_ligase_cen"/>
</dbReference>
<dbReference type="SUPFAM" id="SSF53244">
    <property type="entry name" value="MurD-like peptide ligases, peptide-binding domain"/>
    <property type="match status" value="1"/>
</dbReference>
<dbReference type="PANTHER" id="PTHR23135">
    <property type="entry name" value="MUR LIGASE FAMILY MEMBER"/>
    <property type="match status" value="1"/>
</dbReference>
<dbReference type="Proteomes" id="UP000040453">
    <property type="component" value="Unassembled WGS sequence"/>
</dbReference>
<dbReference type="InterPro" id="IPR004101">
    <property type="entry name" value="Mur_ligase_C"/>
</dbReference>
<dbReference type="SUPFAM" id="SSF63418">
    <property type="entry name" value="MurE/MurF N-terminal domain"/>
    <property type="match status" value="1"/>
</dbReference>
<accession>A0A0A1MMW4</accession>
<evidence type="ECO:0000256" key="9">
    <source>
        <dbReference type="ARBA" id="ARBA00056782"/>
    </source>
</evidence>
<dbReference type="GO" id="GO:0071555">
    <property type="term" value="P:cell wall organization"/>
    <property type="evidence" value="ECO:0007669"/>
    <property type="project" value="UniProtKB-KW"/>
</dbReference>
<evidence type="ECO:0000256" key="2">
    <source>
        <dbReference type="ARBA" id="ARBA00005898"/>
    </source>
</evidence>
<dbReference type="NCBIfam" id="NF001126">
    <property type="entry name" value="PRK00139.1-4"/>
    <property type="match status" value="1"/>
</dbReference>
<dbReference type="Gene3D" id="3.40.1190.10">
    <property type="entry name" value="Mur-like, catalytic domain"/>
    <property type="match status" value="1"/>
</dbReference>
<dbReference type="InterPro" id="IPR036615">
    <property type="entry name" value="Mur_ligase_C_dom_sf"/>
</dbReference>
<dbReference type="InterPro" id="IPR005761">
    <property type="entry name" value="UDP-N-AcMur-Glu-dNH2Pim_ligase"/>
</dbReference>
<dbReference type="UniPathway" id="UPA00219"/>
<feature type="binding site" evidence="15">
    <location>
        <position position="180"/>
    </location>
    <ligand>
        <name>UDP-N-acetyl-alpha-D-muramoyl-L-alanyl-D-glutamate</name>
        <dbReference type="ChEBI" id="CHEBI:83900"/>
    </ligand>
</feature>
<keyword evidence="4 15" id="KW-0133">Cell shape</keyword>
<keyword evidence="5 15" id="KW-0573">Peptidoglycan synthesis</keyword>
<feature type="binding site" evidence="15">
    <location>
        <begin position="153"/>
        <end position="154"/>
    </location>
    <ligand>
        <name>UDP-N-acetyl-alpha-D-muramoyl-L-alanyl-D-glutamate</name>
        <dbReference type="ChEBI" id="CHEBI:83900"/>
    </ligand>
</feature>
<gene>
    <name evidence="20" type="primary">murE_2</name>
    <name evidence="15" type="synonym">murE</name>
    <name evidence="20" type="ORF">BN997_04340</name>
</gene>
<keyword evidence="21" id="KW-1185">Reference proteome</keyword>
<feature type="binding site" evidence="15">
    <location>
        <position position="466"/>
    </location>
    <ligand>
        <name>meso-2,6-diaminopimelate</name>
        <dbReference type="ChEBI" id="CHEBI:57791"/>
    </ligand>
</feature>
<evidence type="ECO:0000256" key="1">
    <source>
        <dbReference type="ARBA" id="ARBA00004752"/>
    </source>
</evidence>
<evidence type="ECO:0000256" key="5">
    <source>
        <dbReference type="ARBA" id="ARBA00022984"/>
    </source>
</evidence>
<dbReference type="Gene3D" id="3.40.1390.10">
    <property type="entry name" value="MurE/MurF, N-terminal domain"/>
    <property type="match status" value="1"/>
</dbReference>
<feature type="domain" description="Mur ligase N-terminal catalytic" evidence="17">
    <location>
        <begin position="24"/>
        <end position="97"/>
    </location>
</feature>
<sequence length="493" mass="54601">MRLKELLDGIEFYQTSESIKDINIVNVEMDSRKVEPGSLFVCIEGYTVDGHNFLQQAIDKGAAAAVISRDVNVSGDIPLIRVRDTGRALAMLSAAYYDYPTTKFPLIGVTGTNGKTTTTYLLDTIFEKQGKKSGVIGSIQVKIGDETFPVNNTTPDALELNRIFHQMQKKETDQVIMEVSSHALDMGRVFGCDYDIGIFTNLSQDHLDYHKDMDDYLRAKSLLFAGLGNDYHQGKKKYAIINEDDASSDLLKRSTAQQVLTYSCKQDADIMAKNIMLSPAGVAFNLVTPIGTVHIKTGLIGMFNVYNMLAASGAAIASKVDLDVIKEALENTKGVDGRFEPINEGQDFSVIVDFAHTPDSLENVLQSSKEFAERKVYVVVGCGGDRDRTKRPLMADVAVKYADHALFTSDNPRTEDPVQILDDMTSHLTEEEATFEVIVDRTEAIKHAVKLAQKDDIILIAGKGHETYQIIGKKKFDFDDRQIAREAIKEKGE</sequence>
<dbReference type="SUPFAM" id="SSF53623">
    <property type="entry name" value="MurD-like peptide ligases, catalytic domain"/>
    <property type="match status" value="1"/>
</dbReference>
<dbReference type="AlphaFoldDB" id="A0A0A1MMW4"/>